<reference evidence="2 3" key="1">
    <citation type="journal article" date="2018" name="Nat. Ecol. Evol.">
        <title>Pezizomycetes genomes reveal the molecular basis of ectomycorrhizal truffle lifestyle.</title>
        <authorList>
            <person name="Murat C."/>
            <person name="Payen T."/>
            <person name="Noel B."/>
            <person name="Kuo A."/>
            <person name="Morin E."/>
            <person name="Chen J."/>
            <person name="Kohler A."/>
            <person name="Krizsan K."/>
            <person name="Balestrini R."/>
            <person name="Da Silva C."/>
            <person name="Montanini B."/>
            <person name="Hainaut M."/>
            <person name="Levati E."/>
            <person name="Barry K.W."/>
            <person name="Belfiori B."/>
            <person name="Cichocki N."/>
            <person name="Clum A."/>
            <person name="Dockter R.B."/>
            <person name="Fauchery L."/>
            <person name="Guy J."/>
            <person name="Iotti M."/>
            <person name="Le Tacon F."/>
            <person name="Lindquist E.A."/>
            <person name="Lipzen A."/>
            <person name="Malagnac F."/>
            <person name="Mello A."/>
            <person name="Molinier V."/>
            <person name="Miyauchi S."/>
            <person name="Poulain J."/>
            <person name="Riccioni C."/>
            <person name="Rubini A."/>
            <person name="Sitrit Y."/>
            <person name="Splivallo R."/>
            <person name="Traeger S."/>
            <person name="Wang M."/>
            <person name="Zifcakova L."/>
            <person name="Wipf D."/>
            <person name="Zambonelli A."/>
            <person name="Paolocci F."/>
            <person name="Nowrousian M."/>
            <person name="Ottonello S."/>
            <person name="Baldrian P."/>
            <person name="Spatafora J.W."/>
            <person name="Henrissat B."/>
            <person name="Nagy L.G."/>
            <person name="Aury J.M."/>
            <person name="Wincker P."/>
            <person name="Grigoriev I.V."/>
            <person name="Bonfante P."/>
            <person name="Martin F.M."/>
        </authorList>
    </citation>
    <scope>NUCLEOTIDE SEQUENCE [LARGE SCALE GENOMIC DNA]</scope>
    <source>
        <strain evidence="2 3">RN42</strain>
    </source>
</reference>
<feature type="compositionally biased region" description="Polar residues" evidence="1">
    <location>
        <begin position="99"/>
        <end position="123"/>
    </location>
</feature>
<organism evidence="2 3">
    <name type="scientific">Ascobolus immersus RN42</name>
    <dbReference type="NCBI Taxonomy" id="1160509"/>
    <lineage>
        <taxon>Eukaryota</taxon>
        <taxon>Fungi</taxon>
        <taxon>Dikarya</taxon>
        <taxon>Ascomycota</taxon>
        <taxon>Pezizomycotina</taxon>
        <taxon>Pezizomycetes</taxon>
        <taxon>Pezizales</taxon>
        <taxon>Ascobolaceae</taxon>
        <taxon>Ascobolus</taxon>
    </lineage>
</organism>
<dbReference type="Proteomes" id="UP000275078">
    <property type="component" value="Unassembled WGS sequence"/>
</dbReference>
<evidence type="ECO:0000313" key="3">
    <source>
        <dbReference type="Proteomes" id="UP000275078"/>
    </source>
</evidence>
<sequence length="210" mass="24246">MPVLMLTFEVHSAQHRHGFTPPPIHRFSPLIRINPRDETNPSNHNKQHPRPTLHLLTFHLHTQQQYPQHRQTNIKINPTPGLHSSAQAYPPPRPALRPSCSQAPRSTSPLANHRSSTPPSLARSSANLAKFEPFWKDARAWLVCFEVHGDALVCFSKQRETGNEIGERHSRRYRRSLRKIGRMFHRGMFNWPCMLYLGARISTTFDFAIQ</sequence>
<dbReference type="AlphaFoldDB" id="A0A3N4IFK1"/>
<name>A0A3N4IFK1_ASCIM</name>
<gene>
    <name evidence="2" type="ORF">BJ508DRAFT_37624</name>
</gene>
<protein>
    <submittedName>
        <fullName evidence="2">Uncharacterized protein</fullName>
    </submittedName>
</protein>
<keyword evidence="3" id="KW-1185">Reference proteome</keyword>
<evidence type="ECO:0000256" key="1">
    <source>
        <dbReference type="SAM" id="MobiDB-lite"/>
    </source>
</evidence>
<accession>A0A3N4IFK1</accession>
<dbReference type="EMBL" id="ML119659">
    <property type="protein sequence ID" value="RPA84386.1"/>
    <property type="molecule type" value="Genomic_DNA"/>
</dbReference>
<proteinExistence type="predicted"/>
<evidence type="ECO:0000313" key="2">
    <source>
        <dbReference type="EMBL" id="RPA84386.1"/>
    </source>
</evidence>
<feature type="compositionally biased region" description="Polar residues" evidence="1">
    <location>
        <begin position="67"/>
        <end position="87"/>
    </location>
</feature>
<feature type="region of interest" description="Disordered" evidence="1">
    <location>
        <begin position="67"/>
        <end position="123"/>
    </location>
</feature>